<gene>
    <name evidence="2" type="ORF">EC957_009441</name>
</gene>
<proteinExistence type="predicted"/>
<evidence type="ECO:0000313" key="3">
    <source>
        <dbReference type="Proteomes" id="UP000723463"/>
    </source>
</evidence>
<feature type="region of interest" description="Disordered" evidence="1">
    <location>
        <begin position="1"/>
        <end position="34"/>
    </location>
</feature>
<evidence type="ECO:0000313" key="2">
    <source>
        <dbReference type="EMBL" id="KAF9546681.1"/>
    </source>
</evidence>
<feature type="compositionally biased region" description="Basic and acidic residues" evidence="1">
    <location>
        <begin position="90"/>
        <end position="100"/>
    </location>
</feature>
<dbReference type="EMBL" id="JAAAXW010000052">
    <property type="protein sequence ID" value="KAF9546681.1"/>
    <property type="molecule type" value="Genomic_DNA"/>
</dbReference>
<organism evidence="2 3">
    <name type="scientific">Mortierella hygrophila</name>
    <dbReference type="NCBI Taxonomy" id="979708"/>
    <lineage>
        <taxon>Eukaryota</taxon>
        <taxon>Fungi</taxon>
        <taxon>Fungi incertae sedis</taxon>
        <taxon>Mucoromycota</taxon>
        <taxon>Mortierellomycotina</taxon>
        <taxon>Mortierellomycetes</taxon>
        <taxon>Mortierellales</taxon>
        <taxon>Mortierellaceae</taxon>
        <taxon>Mortierella</taxon>
    </lineage>
</organism>
<comment type="caution">
    <text evidence="2">The sequence shown here is derived from an EMBL/GenBank/DDBJ whole genome shotgun (WGS) entry which is preliminary data.</text>
</comment>
<dbReference type="AlphaFoldDB" id="A0A9P6K5C6"/>
<feature type="compositionally biased region" description="Polar residues" evidence="1">
    <location>
        <begin position="1"/>
        <end position="14"/>
    </location>
</feature>
<name>A0A9P6K5C6_9FUNG</name>
<feature type="region of interest" description="Disordered" evidence="1">
    <location>
        <begin position="76"/>
        <end position="115"/>
    </location>
</feature>
<reference evidence="2" key="1">
    <citation type="journal article" date="2020" name="Fungal Divers.">
        <title>Resolving the Mortierellaceae phylogeny through synthesis of multi-gene phylogenetics and phylogenomics.</title>
        <authorList>
            <person name="Vandepol N."/>
            <person name="Liber J."/>
            <person name="Desiro A."/>
            <person name="Na H."/>
            <person name="Kennedy M."/>
            <person name="Barry K."/>
            <person name="Grigoriev I.V."/>
            <person name="Miller A.N."/>
            <person name="O'Donnell K."/>
            <person name="Stajich J.E."/>
            <person name="Bonito G."/>
        </authorList>
    </citation>
    <scope>NUCLEOTIDE SEQUENCE</scope>
    <source>
        <strain evidence="2">NRRL 2591</strain>
    </source>
</reference>
<sequence>MNAYSAPNNNSHALATTKHESEVPVQPQQGGRPLFKVEKFPRELIGDDKGHKAAAVANVPTPNLLGRKLDDTHFEENKKTEGAINSSVSSEKRAKLDSRAGAKKPSVGGALDAEQ</sequence>
<keyword evidence="3" id="KW-1185">Reference proteome</keyword>
<evidence type="ECO:0000256" key="1">
    <source>
        <dbReference type="SAM" id="MobiDB-lite"/>
    </source>
</evidence>
<dbReference type="Proteomes" id="UP000723463">
    <property type="component" value="Unassembled WGS sequence"/>
</dbReference>
<protein>
    <submittedName>
        <fullName evidence="2">Uncharacterized protein</fullName>
    </submittedName>
</protein>
<accession>A0A9P6K5C6</accession>